<dbReference type="SMART" id="SM00220">
    <property type="entry name" value="S_TKc"/>
    <property type="match status" value="1"/>
</dbReference>
<accession>A0A8H4J043</accession>
<gene>
    <name evidence="2" type="ORF">GTA08_BOTSDO14009</name>
</gene>
<dbReference type="PROSITE" id="PS50011">
    <property type="entry name" value="PROTEIN_KINASE_DOM"/>
    <property type="match status" value="1"/>
</dbReference>
<dbReference type="PANTHER" id="PTHR44167">
    <property type="entry name" value="OVARIAN-SPECIFIC SERINE/THREONINE-PROTEIN KINASE LOK-RELATED"/>
    <property type="match status" value="1"/>
</dbReference>
<dbReference type="InterPro" id="IPR011009">
    <property type="entry name" value="Kinase-like_dom_sf"/>
</dbReference>
<dbReference type="CDD" id="cd00180">
    <property type="entry name" value="PKc"/>
    <property type="match status" value="1"/>
</dbReference>
<dbReference type="GO" id="GO:0005524">
    <property type="term" value="F:ATP binding"/>
    <property type="evidence" value="ECO:0007669"/>
    <property type="project" value="InterPro"/>
</dbReference>
<dbReference type="OrthoDB" id="5979581at2759"/>
<evidence type="ECO:0000259" key="1">
    <source>
        <dbReference type="PROSITE" id="PS50011"/>
    </source>
</evidence>
<dbReference type="Proteomes" id="UP000572817">
    <property type="component" value="Unassembled WGS sequence"/>
</dbReference>
<dbReference type="GO" id="GO:0005634">
    <property type="term" value="C:nucleus"/>
    <property type="evidence" value="ECO:0007669"/>
    <property type="project" value="TreeGrafter"/>
</dbReference>
<reference evidence="2" key="1">
    <citation type="submission" date="2020-04" db="EMBL/GenBank/DDBJ databases">
        <title>Genome Assembly and Annotation of Botryosphaeria dothidea sdau 11-99, a Latent Pathogen of Apple Fruit Ring Rot in China.</title>
        <authorList>
            <person name="Yu C."/>
            <person name="Diao Y."/>
            <person name="Lu Q."/>
            <person name="Zhao J."/>
            <person name="Cui S."/>
            <person name="Peng C."/>
            <person name="He B."/>
            <person name="Liu H."/>
        </authorList>
    </citation>
    <scope>NUCLEOTIDE SEQUENCE [LARGE SCALE GENOMIC DNA]</scope>
    <source>
        <strain evidence="2">Sdau11-99</strain>
    </source>
</reference>
<dbReference type="Pfam" id="PF00069">
    <property type="entry name" value="Pkinase"/>
    <property type="match status" value="1"/>
</dbReference>
<protein>
    <recommendedName>
        <fullName evidence="1">Protein kinase domain-containing protein</fullName>
    </recommendedName>
</protein>
<sequence>MIAGDCATTSTEYVLAAEPFGSHSACVIQSPNLAQVVYAATIEAQPRVDHEGSAFSMQGQRAGYRHAALGVFLPVPYPDQHGKRGIWRKNIDLRQDSIVPAPPPKLLFLASSATPVAASSLTPTPLSAPYRQGGYDIYPAKAGGTYGTVSYGINTSTGDSVAVKRIRRTAKNFGVIENEIEILQLLRHPNICYLENVHYPSGKRSPTSFQPGECDEIILFTRPVAQTTLFNYIGAPLEAAHFKPILQQSLSALAHLHSQNIMRRDIKPGNMTITIYQSIKVCIIDVGSGLIGTTSIDHMSAKPYTMAADVWSLGITLIEVFFDARSGWDLIDRTAYSELVNRVKLLH</sequence>
<evidence type="ECO:0000313" key="2">
    <source>
        <dbReference type="EMBL" id="KAF4310457.1"/>
    </source>
</evidence>
<proteinExistence type="predicted"/>
<feature type="domain" description="Protein kinase" evidence="1">
    <location>
        <begin position="135"/>
        <end position="347"/>
    </location>
</feature>
<dbReference type="AlphaFoldDB" id="A0A8H4J043"/>
<dbReference type="GO" id="GO:0004674">
    <property type="term" value="F:protein serine/threonine kinase activity"/>
    <property type="evidence" value="ECO:0007669"/>
    <property type="project" value="TreeGrafter"/>
</dbReference>
<evidence type="ECO:0000313" key="3">
    <source>
        <dbReference type="Proteomes" id="UP000572817"/>
    </source>
</evidence>
<dbReference type="PANTHER" id="PTHR44167:SF24">
    <property type="entry name" value="SERINE_THREONINE-PROTEIN KINASE CHK2"/>
    <property type="match status" value="1"/>
</dbReference>
<dbReference type="EMBL" id="WWBZ02000015">
    <property type="protein sequence ID" value="KAF4310457.1"/>
    <property type="molecule type" value="Genomic_DNA"/>
</dbReference>
<organism evidence="2 3">
    <name type="scientific">Botryosphaeria dothidea</name>
    <dbReference type="NCBI Taxonomy" id="55169"/>
    <lineage>
        <taxon>Eukaryota</taxon>
        <taxon>Fungi</taxon>
        <taxon>Dikarya</taxon>
        <taxon>Ascomycota</taxon>
        <taxon>Pezizomycotina</taxon>
        <taxon>Dothideomycetes</taxon>
        <taxon>Dothideomycetes incertae sedis</taxon>
        <taxon>Botryosphaeriales</taxon>
        <taxon>Botryosphaeriaceae</taxon>
        <taxon>Botryosphaeria</taxon>
    </lineage>
</organism>
<dbReference type="GO" id="GO:0044773">
    <property type="term" value="P:mitotic DNA damage checkpoint signaling"/>
    <property type="evidence" value="ECO:0007669"/>
    <property type="project" value="TreeGrafter"/>
</dbReference>
<comment type="caution">
    <text evidence="2">The sequence shown here is derived from an EMBL/GenBank/DDBJ whole genome shotgun (WGS) entry which is preliminary data.</text>
</comment>
<dbReference type="Gene3D" id="1.10.510.10">
    <property type="entry name" value="Transferase(Phosphotransferase) domain 1"/>
    <property type="match status" value="1"/>
</dbReference>
<keyword evidence="3" id="KW-1185">Reference proteome</keyword>
<dbReference type="InterPro" id="IPR000719">
    <property type="entry name" value="Prot_kinase_dom"/>
</dbReference>
<dbReference type="Gene3D" id="3.30.200.20">
    <property type="entry name" value="Phosphorylase Kinase, domain 1"/>
    <property type="match status" value="1"/>
</dbReference>
<name>A0A8H4J043_9PEZI</name>
<dbReference type="SUPFAM" id="SSF56112">
    <property type="entry name" value="Protein kinase-like (PK-like)"/>
    <property type="match status" value="1"/>
</dbReference>